<evidence type="ECO:0000256" key="1">
    <source>
        <dbReference type="ARBA" id="ARBA00004613"/>
    </source>
</evidence>
<feature type="chain" id="PRO_5005515993" evidence="6">
    <location>
        <begin position="19"/>
        <end position="126"/>
    </location>
</feature>
<evidence type="ECO:0000313" key="7">
    <source>
        <dbReference type="EMBL" id="JAA65795.1"/>
    </source>
</evidence>
<keyword evidence="2" id="KW-0964">Secreted</keyword>
<protein>
    <submittedName>
        <fullName evidence="7">Putative ixostatin</fullName>
    </submittedName>
</protein>
<dbReference type="GO" id="GO:0005576">
    <property type="term" value="C:extracellular region"/>
    <property type="evidence" value="ECO:0007669"/>
    <property type="project" value="UniProtKB-SubCell"/>
</dbReference>
<comment type="subcellular location">
    <subcellularLocation>
        <location evidence="1">Secreted</location>
    </subcellularLocation>
</comment>
<evidence type="ECO:0000256" key="3">
    <source>
        <dbReference type="ARBA" id="ARBA00022729"/>
    </source>
</evidence>
<evidence type="ECO:0000256" key="4">
    <source>
        <dbReference type="ARBA" id="ARBA00023180"/>
    </source>
</evidence>
<dbReference type="EMBL" id="GADI01008013">
    <property type="protein sequence ID" value="JAA65795.1"/>
    <property type="molecule type" value="mRNA"/>
</dbReference>
<keyword evidence="3 6" id="KW-0732">Signal</keyword>
<dbReference type="AlphaFoldDB" id="A0A0K8R3R8"/>
<dbReference type="InterPro" id="IPR021971">
    <property type="entry name" value="Salp15"/>
</dbReference>
<organism evidence="7">
    <name type="scientific">Ixodes ricinus</name>
    <name type="common">Common tick</name>
    <name type="synonym">Acarus ricinus</name>
    <dbReference type="NCBI Taxonomy" id="34613"/>
    <lineage>
        <taxon>Eukaryota</taxon>
        <taxon>Metazoa</taxon>
        <taxon>Ecdysozoa</taxon>
        <taxon>Arthropoda</taxon>
        <taxon>Chelicerata</taxon>
        <taxon>Arachnida</taxon>
        <taxon>Acari</taxon>
        <taxon>Parasitiformes</taxon>
        <taxon>Ixodida</taxon>
        <taxon>Ixodoidea</taxon>
        <taxon>Ixodidae</taxon>
        <taxon>Ixodinae</taxon>
        <taxon>Ixodes</taxon>
    </lineage>
</organism>
<evidence type="ECO:0000256" key="5">
    <source>
        <dbReference type="ARBA" id="ARBA00034321"/>
    </source>
</evidence>
<name>A0A0K8R3R8_IXORI</name>
<accession>A0A0K8R3R8</accession>
<sequence length="126" mass="13800">MIVTEVFLLFVAVPLVCAAEETTELPKGCRLVGDSVFQNALCTENLRNFLGDYCQETFADRGTRGQWIGDVGTRIGDCNVCCIRRFENGTKTYDLTRAPNTLPCGPKKTCQNGNCRPKPSSSGTRA</sequence>
<reference evidence="7" key="1">
    <citation type="submission" date="2012-12" db="EMBL/GenBank/DDBJ databases">
        <title>Identification and characterization of a phenylalanine ammonia-lyase gene family in Isatis indigotica Fort.</title>
        <authorList>
            <person name="Liu Q."/>
            <person name="Chen J."/>
            <person name="Zhou X."/>
            <person name="Di P."/>
            <person name="Xiao Y."/>
            <person name="Xuan H."/>
            <person name="Zhang L."/>
            <person name="Chen W."/>
        </authorList>
    </citation>
    <scope>NUCLEOTIDE SEQUENCE</scope>
    <source>
        <tissue evidence="7">Salivary gland</tissue>
    </source>
</reference>
<feature type="signal peptide" evidence="6">
    <location>
        <begin position="1"/>
        <end position="18"/>
    </location>
</feature>
<comment type="similarity">
    <text evidence="5">Belongs to the salp15 family.</text>
</comment>
<proteinExistence type="evidence at transcript level"/>
<keyword evidence="4" id="KW-0325">Glycoprotein</keyword>
<dbReference type="Pfam" id="PF12115">
    <property type="entry name" value="Salp15"/>
    <property type="match status" value="1"/>
</dbReference>
<evidence type="ECO:0000256" key="6">
    <source>
        <dbReference type="SAM" id="SignalP"/>
    </source>
</evidence>
<evidence type="ECO:0000256" key="2">
    <source>
        <dbReference type="ARBA" id="ARBA00022525"/>
    </source>
</evidence>